<protein>
    <submittedName>
        <fullName evidence="3">Uncharacterized protein</fullName>
    </submittedName>
</protein>
<feature type="transmembrane region" description="Helical" evidence="1">
    <location>
        <begin position="69"/>
        <end position="88"/>
    </location>
</feature>
<proteinExistence type="predicted"/>
<dbReference type="EMBL" id="FTNP01000001">
    <property type="protein sequence ID" value="SIR26984.1"/>
    <property type="molecule type" value="Genomic_DNA"/>
</dbReference>
<feature type="transmembrane region" description="Helical" evidence="1">
    <location>
        <begin position="12"/>
        <end position="30"/>
    </location>
</feature>
<reference evidence="3 4" key="2">
    <citation type="submission" date="2017-01" db="EMBL/GenBank/DDBJ databases">
        <authorList>
            <person name="Mah S.A."/>
            <person name="Swanson W.J."/>
            <person name="Moy G.W."/>
            <person name="Vacquier V.D."/>
        </authorList>
    </citation>
    <scope>NUCLEOTIDE SEQUENCE [LARGE SCALE GENOMIC DNA]</scope>
    <source>
        <strain evidence="3 4">CGMCC 1.8909</strain>
    </source>
</reference>
<dbReference type="EMBL" id="CP019327">
    <property type="protein sequence ID" value="APX95333.1"/>
    <property type="molecule type" value="Genomic_DNA"/>
</dbReference>
<dbReference type="GeneID" id="30954513"/>
<evidence type="ECO:0000313" key="3">
    <source>
        <dbReference type="EMBL" id="SIR26984.1"/>
    </source>
</evidence>
<dbReference type="STRING" id="588898.BB347_01180"/>
<reference evidence="2 5" key="1">
    <citation type="submission" date="2017-01" db="EMBL/GenBank/DDBJ databases">
        <title>Complete genome sequence of Haloterrigena daqingensis type strain (JX313T).</title>
        <authorList>
            <person name="Shuang W."/>
        </authorList>
    </citation>
    <scope>NUCLEOTIDE SEQUENCE [LARGE SCALE GENOMIC DNA]</scope>
    <source>
        <strain evidence="2 5">JX313</strain>
    </source>
</reference>
<organism evidence="3 4">
    <name type="scientific">Natronorubrum daqingense</name>
    <dbReference type="NCBI Taxonomy" id="588898"/>
    <lineage>
        <taxon>Archaea</taxon>
        <taxon>Methanobacteriati</taxon>
        <taxon>Methanobacteriota</taxon>
        <taxon>Stenosarchaea group</taxon>
        <taxon>Halobacteria</taxon>
        <taxon>Halobacteriales</taxon>
        <taxon>Natrialbaceae</taxon>
        <taxon>Natronorubrum</taxon>
    </lineage>
</organism>
<keyword evidence="1" id="KW-0812">Transmembrane</keyword>
<dbReference type="OrthoDB" id="203413at2157"/>
<dbReference type="KEGG" id="hda:BB347_01180"/>
<name>A0A1N6ZJP3_9EURY</name>
<gene>
    <name evidence="2" type="ORF">BB347_01180</name>
    <name evidence="3" type="ORF">SAMN05421809_0824</name>
</gene>
<dbReference type="Proteomes" id="UP000187321">
    <property type="component" value="Chromosome"/>
</dbReference>
<keyword evidence="1" id="KW-1133">Transmembrane helix</keyword>
<keyword evidence="1" id="KW-0472">Membrane</keyword>
<accession>A0A1N6ZJP3</accession>
<feature type="transmembrane region" description="Helical" evidence="1">
    <location>
        <begin position="100"/>
        <end position="116"/>
    </location>
</feature>
<dbReference type="AlphaFoldDB" id="A0A1N6ZJP3"/>
<keyword evidence="4" id="KW-1185">Reference proteome</keyword>
<evidence type="ECO:0000313" key="5">
    <source>
        <dbReference type="Proteomes" id="UP000187321"/>
    </source>
</evidence>
<sequence>MDTREAIPDAVYRAIFYGILGYFALLLYGQSAGEPVAILAAEFVFGVIAIGVGTVLFIQTRETTTSPALLGAAVCLVAGGMFQFGYLFTRVLVLDQVSSIVVFAGIGLYLYAVWYAE</sequence>
<dbReference type="Proteomes" id="UP000185687">
    <property type="component" value="Unassembled WGS sequence"/>
</dbReference>
<evidence type="ECO:0000313" key="2">
    <source>
        <dbReference type="EMBL" id="APX95333.1"/>
    </source>
</evidence>
<evidence type="ECO:0000313" key="4">
    <source>
        <dbReference type="Proteomes" id="UP000185687"/>
    </source>
</evidence>
<dbReference type="RefSeq" id="WP_076579218.1">
    <property type="nucleotide sequence ID" value="NZ_CP019327.1"/>
</dbReference>
<evidence type="ECO:0000256" key="1">
    <source>
        <dbReference type="SAM" id="Phobius"/>
    </source>
</evidence>
<feature type="transmembrane region" description="Helical" evidence="1">
    <location>
        <begin position="36"/>
        <end position="57"/>
    </location>
</feature>